<evidence type="ECO:0000313" key="2">
    <source>
        <dbReference type="Proteomes" id="UP000216624"/>
    </source>
</evidence>
<reference evidence="1" key="1">
    <citation type="submission" date="2017-08" db="EMBL/GenBank/DDBJ databases">
        <authorList>
            <person name="de Groot N.N."/>
        </authorList>
    </citation>
    <scope>NUCLEOTIDE SEQUENCE [LARGE SCALE GENOMIC DNA]</scope>
    <source>
        <strain evidence="1">PX439</strain>
    </source>
</reference>
<protein>
    <submittedName>
        <fullName evidence="1">Uncharacterized protein</fullName>
    </submittedName>
</protein>
<accession>A0A261B8X4</accession>
<dbReference type="Proteomes" id="UP000216624">
    <property type="component" value="Unassembled WGS sequence"/>
</dbReference>
<dbReference type="EMBL" id="NMWX01000001">
    <property type="protein sequence ID" value="OZG06106.1"/>
    <property type="molecule type" value="Genomic_DNA"/>
</dbReference>
<organism evidence="1 2">
    <name type="scientific">Caenorhabditis remanei</name>
    <name type="common">Caenorhabditis vulgaris</name>
    <dbReference type="NCBI Taxonomy" id="31234"/>
    <lineage>
        <taxon>Eukaryota</taxon>
        <taxon>Metazoa</taxon>
        <taxon>Ecdysozoa</taxon>
        <taxon>Nematoda</taxon>
        <taxon>Chromadorea</taxon>
        <taxon>Rhabditida</taxon>
        <taxon>Rhabditina</taxon>
        <taxon>Rhabditomorpha</taxon>
        <taxon>Rhabditoidea</taxon>
        <taxon>Rhabditidae</taxon>
        <taxon>Peloderinae</taxon>
        <taxon>Caenorhabditis</taxon>
    </lineage>
</organism>
<evidence type="ECO:0000313" key="1">
    <source>
        <dbReference type="EMBL" id="OZG06106.1"/>
    </source>
</evidence>
<comment type="caution">
    <text evidence="1">The sequence shown here is derived from an EMBL/GenBank/DDBJ whole genome shotgun (WGS) entry which is preliminary data.</text>
</comment>
<gene>
    <name evidence="1" type="ORF">FL82_02083</name>
</gene>
<feature type="non-terminal residue" evidence="1">
    <location>
        <position position="1"/>
    </location>
</feature>
<sequence length="136" mass="15154">MADSAGQAAPELGENGENVKDVVAAEEPAPKNKLADDVLKPTEAELLNPRIISPGNMTRAHHDIPCSIHSRFILEPGEAVYIKIQRKAFREIPGIKAWLEMRYMNAPRSGDVDKDWFIPSWGHTPATRSLKVKYSH</sequence>
<dbReference type="HOGENOM" id="CLU_1877370_0_0_1"/>
<keyword evidence="2" id="KW-1185">Reference proteome</keyword>
<proteinExistence type="predicted"/>
<name>A0A261B8X4_CAERE</name>